<protein>
    <submittedName>
        <fullName evidence="4">Malate dehydrogenase</fullName>
    </submittedName>
</protein>
<dbReference type="InterPro" id="IPR043143">
    <property type="entry name" value="Mal/L-sulf/L-lact_DH-like_NADP"/>
</dbReference>
<feature type="region of interest" description="Disordered" evidence="2">
    <location>
        <begin position="208"/>
        <end position="231"/>
    </location>
</feature>
<dbReference type="InterPro" id="IPR043144">
    <property type="entry name" value="Mal/L-sulf/L-lact_DH-like_ah"/>
</dbReference>
<dbReference type="PANTHER" id="PTHR11091:SF4">
    <property type="entry name" value="MALATE DEHYDROGENASE"/>
    <property type="match status" value="1"/>
</dbReference>
<dbReference type="SUPFAM" id="SSF89733">
    <property type="entry name" value="L-sulfolactate dehydrogenase-like"/>
    <property type="match status" value="1"/>
</dbReference>
<proteinExistence type="predicted"/>
<keyword evidence="1" id="KW-0560">Oxidoreductase</keyword>
<dbReference type="WBParaSite" id="ACRNAN_Path_689.g2564.t1">
    <property type="protein sequence ID" value="ACRNAN_Path_689.g2564.t1"/>
    <property type="gene ID" value="ACRNAN_Path_689.g2564"/>
</dbReference>
<dbReference type="AlphaFoldDB" id="A0A914C9U8"/>
<accession>A0A914C9U8</accession>
<organism evidence="3 4">
    <name type="scientific">Acrobeloides nanus</name>
    <dbReference type="NCBI Taxonomy" id="290746"/>
    <lineage>
        <taxon>Eukaryota</taxon>
        <taxon>Metazoa</taxon>
        <taxon>Ecdysozoa</taxon>
        <taxon>Nematoda</taxon>
        <taxon>Chromadorea</taxon>
        <taxon>Rhabditida</taxon>
        <taxon>Tylenchina</taxon>
        <taxon>Cephalobomorpha</taxon>
        <taxon>Cephaloboidea</taxon>
        <taxon>Cephalobidae</taxon>
        <taxon>Acrobeloides</taxon>
    </lineage>
</organism>
<name>A0A914C9U8_9BILA</name>
<evidence type="ECO:0000256" key="1">
    <source>
        <dbReference type="ARBA" id="ARBA00023002"/>
    </source>
</evidence>
<sequence length="369" mass="39570">MVSQVKSEAQYRVTVEDMRRFIVDSMKTTGVNVKHAEQLADLLITADQRGHYSHGLNRLHIYVNDVASGSNAKDGVPKVLKQKGSTAWVDGQNLLGAVVGNFCVDLAIKLAKEHGVGWVVAKNSNHFGIAGYWSLQAAAQGLVGLSFTNASPIIFPTRAAEVSMGTNPLSFIASGQNGDNFALDMATSTVALGKVELADRKGKKEVPHVWGADKDGHPTSDPKTILKGGGLLPLGGPEETGGYKGTGLCMMVEILCSIMGGATFGKNVRKWGQLAVPADNGQCFIVVDPECFAEGFAPRLQQFLDETRHLKPANPSLPVLVPGDPERTNVEKSKKLGGLVYYGSQIEYINDMAKKLNIQTCQYEEVSGV</sequence>
<dbReference type="Proteomes" id="UP000887540">
    <property type="component" value="Unplaced"/>
</dbReference>
<reference evidence="4" key="1">
    <citation type="submission" date="2022-11" db="UniProtKB">
        <authorList>
            <consortium name="WormBaseParasite"/>
        </authorList>
    </citation>
    <scope>IDENTIFICATION</scope>
</reference>
<dbReference type="GO" id="GO:0016491">
    <property type="term" value="F:oxidoreductase activity"/>
    <property type="evidence" value="ECO:0007669"/>
    <property type="project" value="UniProtKB-KW"/>
</dbReference>
<feature type="compositionally biased region" description="Basic and acidic residues" evidence="2">
    <location>
        <begin position="208"/>
        <end position="220"/>
    </location>
</feature>
<dbReference type="PANTHER" id="PTHR11091">
    <property type="entry name" value="OXIDOREDUCTASE-RELATED"/>
    <property type="match status" value="1"/>
</dbReference>
<evidence type="ECO:0000313" key="4">
    <source>
        <dbReference type="WBParaSite" id="ACRNAN_Path_689.g2564.t1"/>
    </source>
</evidence>
<evidence type="ECO:0000256" key="2">
    <source>
        <dbReference type="SAM" id="MobiDB-lite"/>
    </source>
</evidence>
<dbReference type="Gene3D" id="3.30.1370.60">
    <property type="entry name" value="Hypothetical oxidoreductase yiak, domain 2"/>
    <property type="match status" value="1"/>
</dbReference>
<dbReference type="Pfam" id="PF02615">
    <property type="entry name" value="Ldh_2"/>
    <property type="match status" value="1"/>
</dbReference>
<dbReference type="InterPro" id="IPR003767">
    <property type="entry name" value="Malate/L-lactate_DH-like"/>
</dbReference>
<evidence type="ECO:0000313" key="3">
    <source>
        <dbReference type="Proteomes" id="UP000887540"/>
    </source>
</evidence>
<keyword evidence="3" id="KW-1185">Reference proteome</keyword>
<dbReference type="Gene3D" id="1.10.1530.10">
    <property type="match status" value="1"/>
</dbReference>
<dbReference type="InterPro" id="IPR036111">
    <property type="entry name" value="Mal/L-sulfo/L-lacto_DH-like_sf"/>
</dbReference>